<keyword evidence="6" id="KW-1185">Reference proteome</keyword>
<feature type="compositionally biased region" description="Low complexity" evidence="3">
    <location>
        <begin position="125"/>
        <end position="136"/>
    </location>
</feature>
<gene>
    <name evidence="5" type="ORF">GCM10009802_50760</name>
</gene>
<organism evidence="5 6">
    <name type="scientific">Streptomyces synnematoformans</name>
    <dbReference type="NCBI Taxonomy" id="415721"/>
    <lineage>
        <taxon>Bacteria</taxon>
        <taxon>Bacillati</taxon>
        <taxon>Actinomycetota</taxon>
        <taxon>Actinomycetes</taxon>
        <taxon>Kitasatosporales</taxon>
        <taxon>Streptomycetaceae</taxon>
        <taxon>Streptomyces</taxon>
    </lineage>
</organism>
<dbReference type="EMBL" id="BAAAPF010000221">
    <property type="protein sequence ID" value="GAA2140538.1"/>
    <property type="molecule type" value="Genomic_DNA"/>
</dbReference>
<evidence type="ECO:0000256" key="2">
    <source>
        <dbReference type="ARBA" id="ARBA00023315"/>
    </source>
</evidence>
<evidence type="ECO:0000256" key="3">
    <source>
        <dbReference type="SAM" id="MobiDB-lite"/>
    </source>
</evidence>
<accession>A0ABN2ZDJ8</accession>
<dbReference type="InterPro" id="IPR050832">
    <property type="entry name" value="Bact_Acetyltransf"/>
</dbReference>
<keyword evidence="1" id="KW-0808">Transferase</keyword>
<proteinExistence type="predicted"/>
<keyword evidence="2" id="KW-0012">Acyltransferase</keyword>
<feature type="compositionally biased region" description="Low complexity" evidence="3">
    <location>
        <begin position="164"/>
        <end position="175"/>
    </location>
</feature>
<feature type="region of interest" description="Disordered" evidence="3">
    <location>
        <begin position="125"/>
        <end position="211"/>
    </location>
</feature>
<sequence length="266" mass="28346">MCAAAPGGAPAAAPGAVRGLQERAARALPARQVAYEGGWWLRYDPGSSWWVASVLPHGPGGPADRVDRAELARRVARAEEFYAGHGAAARFQITPPACPAGLDDLLAGRGYHRANPVSLQVAAAAGGRRAAGTGRRPPGRRVVRRLARRPRPGRRPRRRPGPARPGHGPVRVRPGAGRRRDGGGGPRGRRHRLGRRVRHGHTLPAARGRGAGGRLLGALAGWAGAHGATHLYLQVERDNPAALRLYRRAGFREVCTYHYRTGAAQP</sequence>
<evidence type="ECO:0000313" key="6">
    <source>
        <dbReference type="Proteomes" id="UP001500443"/>
    </source>
</evidence>
<comment type="caution">
    <text evidence="5">The sequence shown here is derived from an EMBL/GenBank/DDBJ whole genome shotgun (WGS) entry which is preliminary data.</text>
</comment>
<dbReference type="PANTHER" id="PTHR43877:SF2">
    <property type="entry name" value="AMINOALKYLPHOSPHONATE N-ACETYLTRANSFERASE-RELATED"/>
    <property type="match status" value="1"/>
</dbReference>
<dbReference type="InterPro" id="IPR016181">
    <property type="entry name" value="Acyl_CoA_acyltransferase"/>
</dbReference>
<reference evidence="5 6" key="1">
    <citation type="journal article" date="2019" name="Int. J. Syst. Evol. Microbiol.">
        <title>The Global Catalogue of Microorganisms (GCM) 10K type strain sequencing project: providing services to taxonomists for standard genome sequencing and annotation.</title>
        <authorList>
            <consortium name="The Broad Institute Genomics Platform"/>
            <consortium name="The Broad Institute Genome Sequencing Center for Infectious Disease"/>
            <person name="Wu L."/>
            <person name="Ma J."/>
        </authorList>
    </citation>
    <scope>NUCLEOTIDE SEQUENCE [LARGE SCALE GENOMIC DNA]</scope>
    <source>
        <strain evidence="5 6">JCM 15481</strain>
    </source>
</reference>
<dbReference type="Proteomes" id="UP001500443">
    <property type="component" value="Unassembled WGS sequence"/>
</dbReference>
<dbReference type="PROSITE" id="PS51186">
    <property type="entry name" value="GNAT"/>
    <property type="match status" value="1"/>
</dbReference>
<dbReference type="Gene3D" id="3.40.630.30">
    <property type="match status" value="1"/>
</dbReference>
<dbReference type="Pfam" id="PF00583">
    <property type="entry name" value="Acetyltransf_1"/>
    <property type="match status" value="1"/>
</dbReference>
<dbReference type="RefSeq" id="WP_344292533.1">
    <property type="nucleotide sequence ID" value="NZ_BAAAPF010000221.1"/>
</dbReference>
<evidence type="ECO:0000259" key="4">
    <source>
        <dbReference type="PROSITE" id="PS51186"/>
    </source>
</evidence>
<feature type="domain" description="N-acetyltransferase" evidence="4">
    <location>
        <begin position="204"/>
        <end position="266"/>
    </location>
</feature>
<feature type="compositionally biased region" description="Basic residues" evidence="3">
    <location>
        <begin position="137"/>
        <end position="161"/>
    </location>
</feature>
<feature type="compositionally biased region" description="Basic residues" evidence="3">
    <location>
        <begin position="187"/>
        <end position="201"/>
    </location>
</feature>
<evidence type="ECO:0000256" key="1">
    <source>
        <dbReference type="ARBA" id="ARBA00022679"/>
    </source>
</evidence>
<dbReference type="SUPFAM" id="SSF55729">
    <property type="entry name" value="Acyl-CoA N-acyltransferases (Nat)"/>
    <property type="match status" value="1"/>
</dbReference>
<protein>
    <recommendedName>
        <fullName evidence="4">N-acetyltransferase domain-containing protein</fullName>
    </recommendedName>
</protein>
<dbReference type="InterPro" id="IPR000182">
    <property type="entry name" value="GNAT_dom"/>
</dbReference>
<evidence type="ECO:0000313" key="5">
    <source>
        <dbReference type="EMBL" id="GAA2140538.1"/>
    </source>
</evidence>
<dbReference type="PANTHER" id="PTHR43877">
    <property type="entry name" value="AMINOALKYLPHOSPHONATE N-ACETYLTRANSFERASE-RELATED-RELATED"/>
    <property type="match status" value="1"/>
</dbReference>
<name>A0ABN2ZDJ8_9ACTN</name>